<sequence length="85" mass="9736">MAVSVEHADCAFKVLQYKIPKVSIQVFVREHVLIERVRYGTNKSSPSFRLRRDFLVGDLLVLDLWHSDPATSVIPCLADGRGRRR</sequence>
<evidence type="ECO:0000313" key="2">
    <source>
        <dbReference type="Proteomes" id="UP001054821"/>
    </source>
</evidence>
<evidence type="ECO:0000313" key="1">
    <source>
        <dbReference type="EMBL" id="KAI5326016.1"/>
    </source>
</evidence>
<gene>
    <name evidence="1" type="ORF">L3X38_035090</name>
</gene>
<dbReference type="AlphaFoldDB" id="A0AAD4YYC8"/>
<organism evidence="1 2">
    <name type="scientific">Prunus dulcis</name>
    <name type="common">Almond</name>
    <name type="synonym">Amygdalus dulcis</name>
    <dbReference type="NCBI Taxonomy" id="3755"/>
    <lineage>
        <taxon>Eukaryota</taxon>
        <taxon>Viridiplantae</taxon>
        <taxon>Streptophyta</taxon>
        <taxon>Embryophyta</taxon>
        <taxon>Tracheophyta</taxon>
        <taxon>Spermatophyta</taxon>
        <taxon>Magnoliopsida</taxon>
        <taxon>eudicotyledons</taxon>
        <taxon>Gunneridae</taxon>
        <taxon>Pentapetalae</taxon>
        <taxon>rosids</taxon>
        <taxon>fabids</taxon>
        <taxon>Rosales</taxon>
        <taxon>Rosaceae</taxon>
        <taxon>Amygdaloideae</taxon>
        <taxon>Amygdaleae</taxon>
        <taxon>Prunus</taxon>
    </lineage>
</organism>
<keyword evidence="2" id="KW-1185">Reference proteome</keyword>
<reference evidence="1 2" key="1">
    <citation type="journal article" date="2022" name="G3 (Bethesda)">
        <title>Whole-genome sequence and methylome profiling of the almond [Prunus dulcis (Mill.) D.A. Webb] cultivar 'Nonpareil'.</title>
        <authorList>
            <person name="D'Amico-Willman K.M."/>
            <person name="Ouma W.Z."/>
            <person name="Meulia T."/>
            <person name="Sideli G.M."/>
            <person name="Gradziel T.M."/>
            <person name="Fresnedo-Ramirez J."/>
        </authorList>
    </citation>
    <scope>NUCLEOTIDE SEQUENCE [LARGE SCALE GENOMIC DNA]</scope>
    <source>
        <strain evidence="1">Clone GOH B32 T37-40</strain>
    </source>
</reference>
<comment type="caution">
    <text evidence="1">The sequence shown here is derived from an EMBL/GenBank/DDBJ whole genome shotgun (WGS) entry which is preliminary data.</text>
</comment>
<name>A0AAD4YYC8_PRUDU</name>
<dbReference type="EMBL" id="JAJFAZ020000006">
    <property type="protein sequence ID" value="KAI5326016.1"/>
    <property type="molecule type" value="Genomic_DNA"/>
</dbReference>
<accession>A0AAD4YYC8</accession>
<dbReference type="Proteomes" id="UP001054821">
    <property type="component" value="Chromosome 6"/>
</dbReference>
<proteinExistence type="predicted"/>
<protein>
    <submittedName>
        <fullName evidence="1">Uncharacterized protein</fullName>
    </submittedName>
</protein>